<keyword evidence="11" id="KW-1185">Reference proteome</keyword>
<comment type="subcellular location">
    <subcellularLocation>
        <location evidence="1">Cell membrane</location>
        <topology evidence="1">Multi-pass membrane protein</topology>
    </subcellularLocation>
</comment>
<feature type="transmembrane region" description="Helical" evidence="8">
    <location>
        <begin position="380"/>
        <end position="399"/>
    </location>
</feature>
<dbReference type="GO" id="GO:0005886">
    <property type="term" value="C:plasma membrane"/>
    <property type="evidence" value="ECO:0007669"/>
    <property type="project" value="UniProtKB-SubCell"/>
</dbReference>
<feature type="domain" description="SSD" evidence="9">
    <location>
        <begin position="526"/>
        <end position="695"/>
    </location>
</feature>
<accession>A0A8J3Z117</accession>
<evidence type="ECO:0000256" key="2">
    <source>
        <dbReference type="ARBA" id="ARBA00010157"/>
    </source>
</evidence>
<feature type="transmembrane region" description="Helical" evidence="8">
    <location>
        <begin position="21"/>
        <end position="41"/>
    </location>
</feature>
<feature type="region of interest" description="Disordered" evidence="7">
    <location>
        <begin position="720"/>
        <end position="753"/>
    </location>
</feature>
<protein>
    <submittedName>
        <fullName evidence="10">RND transporter</fullName>
    </submittedName>
</protein>
<evidence type="ECO:0000256" key="4">
    <source>
        <dbReference type="ARBA" id="ARBA00022692"/>
    </source>
</evidence>
<feature type="transmembrane region" description="Helical" evidence="8">
    <location>
        <begin position="175"/>
        <end position="193"/>
    </location>
</feature>
<feature type="transmembrane region" description="Helical" evidence="8">
    <location>
        <begin position="268"/>
        <end position="293"/>
    </location>
</feature>
<dbReference type="PROSITE" id="PS50156">
    <property type="entry name" value="SSD"/>
    <property type="match status" value="2"/>
</dbReference>
<evidence type="ECO:0000256" key="3">
    <source>
        <dbReference type="ARBA" id="ARBA00022475"/>
    </source>
</evidence>
<reference evidence="10" key="1">
    <citation type="submission" date="2021-01" db="EMBL/GenBank/DDBJ databases">
        <title>Whole genome shotgun sequence of Virgisporangium aurantiacum NBRC 16421.</title>
        <authorList>
            <person name="Komaki H."/>
            <person name="Tamura T."/>
        </authorList>
    </citation>
    <scope>NUCLEOTIDE SEQUENCE</scope>
    <source>
        <strain evidence="10">NBRC 16421</strain>
    </source>
</reference>
<feature type="compositionally biased region" description="Low complexity" evidence="7">
    <location>
        <begin position="725"/>
        <end position="740"/>
    </location>
</feature>
<evidence type="ECO:0000313" key="11">
    <source>
        <dbReference type="Proteomes" id="UP000612585"/>
    </source>
</evidence>
<keyword evidence="5 8" id="KW-1133">Transmembrane helix</keyword>
<dbReference type="EMBL" id="BOPG01000005">
    <property type="protein sequence ID" value="GIJ53271.1"/>
    <property type="molecule type" value="Genomic_DNA"/>
</dbReference>
<organism evidence="10 11">
    <name type="scientific">Virgisporangium aurantiacum</name>
    <dbReference type="NCBI Taxonomy" id="175570"/>
    <lineage>
        <taxon>Bacteria</taxon>
        <taxon>Bacillati</taxon>
        <taxon>Actinomycetota</taxon>
        <taxon>Actinomycetes</taxon>
        <taxon>Micromonosporales</taxon>
        <taxon>Micromonosporaceae</taxon>
        <taxon>Virgisporangium</taxon>
    </lineage>
</organism>
<feature type="transmembrane region" description="Helical" evidence="8">
    <location>
        <begin position="299"/>
        <end position="326"/>
    </location>
</feature>
<evidence type="ECO:0000256" key="5">
    <source>
        <dbReference type="ARBA" id="ARBA00022989"/>
    </source>
</evidence>
<feature type="domain" description="SSD" evidence="9">
    <location>
        <begin position="192"/>
        <end position="324"/>
    </location>
</feature>
<dbReference type="InterPro" id="IPR004869">
    <property type="entry name" value="MMPL_dom"/>
</dbReference>
<keyword evidence="6 8" id="KW-0472">Membrane</keyword>
<evidence type="ECO:0000256" key="1">
    <source>
        <dbReference type="ARBA" id="ARBA00004651"/>
    </source>
</evidence>
<dbReference type="PANTHER" id="PTHR33406:SF11">
    <property type="entry name" value="MEMBRANE PROTEIN SCO6666-RELATED"/>
    <property type="match status" value="1"/>
</dbReference>
<feature type="transmembrane region" description="Helical" evidence="8">
    <location>
        <begin position="200"/>
        <end position="219"/>
    </location>
</feature>
<comment type="caution">
    <text evidence="10">The sequence shown here is derived from an EMBL/GenBank/DDBJ whole genome shotgun (WGS) entry which is preliminary data.</text>
</comment>
<dbReference type="Gene3D" id="1.20.1640.10">
    <property type="entry name" value="Multidrug efflux transporter AcrB transmembrane domain"/>
    <property type="match status" value="2"/>
</dbReference>
<feature type="transmembrane region" description="Helical" evidence="8">
    <location>
        <begin position="637"/>
        <end position="660"/>
    </location>
</feature>
<feature type="transmembrane region" description="Helical" evidence="8">
    <location>
        <begin position="672"/>
        <end position="696"/>
    </location>
</feature>
<evidence type="ECO:0000313" key="10">
    <source>
        <dbReference type="EMBL" id="GIJ53271.1"/>
    </source>
</evidence>
<feature type="transmembrane region" description="Helical" evidence="8">
    <location>
        <begin position="559"/>
        <end position="579"/>
    </location>
</feature>
<feature type="transmembrane region" description="Helical" evidence="8">
    <location>
        <begin position="225"/>
        <end position="247"/>
    </location>
</feature>
<feature type="transmembrane region" description="Helical" evidence="8">
    <location>
        <begin position="594"/>
        <end position="616"/>
    </location>
</feature>
<proteinExistence type="inferred from homology"/>
<dbReference type="InterPro" id="IPR050545">
    <property type="entry name" value="Mycobact_MmpL"/>
</dbReference>
<comment type="similarity">
    <text evidence="2">Belongs to the resistance-nodulation-cell division (RND) (TC 2.A.6) family. MmpL subfamily.</text>
</comment>
<evidence type="ECO:0000256" key="6">
    <source>
        <dbReference type="ARBA" id="ARBA00023136"/>
    </source>
</evidence>
<dbReference type="InterPro" id="IPR000731">
    <property type="entry name" value="SSD"/>
</dbReference>
<dbReference type="AlphaFoldDB" id="A0A8J3Z117"/>
<evidence type="ECO:0000259" key="9">
    <source>
        <dbReference type="PROSITE" id="PS50156"/>
    </source>
</evidence>
<evidence type="ECO:0000256" key="8">
    <source>
        <dbReference type="SAM" id="Phobius"/>
    </source>
</evidence>
<evidence type="ECO:0000256" key="7">
    <source>
        <dbReference type="SAM" id="MobiDB-lite"/>
    </source>
</evidence>
<dbReference type="SUPFAM" id="SSF82866">
    <property type="entry name" value="Multidrug efflux transporter AcrB transmembrane domain"/>
    <property type="match status" value="2"/>
</dbReference>
<feature type="transmembrane region" description="Helical" evidence="8">
    <location>
        <begin position="528"/>
        <end position="547"/>
    </location>
</feature>
<keyword evidence="4 8" id="KW-0812">Transmembrane</keyword>
<dbReference type="Proteomes" id="UP000612585">
    <property type="component" value="Unassembled WGS sequence"/>
</dbReference>
<name>A0A8J3Z117_9ACTN</name>
<dbReference type="Pfam" id="PF03176">
    <property type="entry name" value="MMPL"/>
    <property type="match status" value="2"/>
</dbReference>
<gene>
    <name evidence="10" type="ORF">Vau01_007870</name>
</gene>
<sequence length="753" mass="77827">MRSPTRSPLARLGATAAAHPWRMLAGWLLILVATVGLAGVIGGETHDNYTVSGAPSQAGADLLAERFPELSGAGARVVVHDRTGNRIDPGVLAEVRSRVERLPDVGDVSEARPSADGDTALISVRYLKPVTDLKGVETIDELRAAAQPARDAGLQVELGGQVVENIQAPSGVAEAIGIVAALIIMVLALGSVVAAGLPLVVALFGLGVGMSVITLMAAVTDISVTAPTVATMVGLGVGIDYALLLVSRFTEGLRRGLSTVDAAAEANATAGASVLVAGSTVLVSLFGMAFAGLPTYTSFGYATFAIVSLVMISAVTLVPALCGLAGRRMLPRKVRRAAAKTTLDAGTAQTTLDAGDAHTTLDARPTRTERWARAVAARPWPVAIAGLVFLLALAAPVLVMRTWPQDASSQPTSNTARVAYDLIADEYGAGANGPLVVAIDLDKVAPDTLPALAERLRATPGVAAVTPPVTNAAGDTAVIFVEPTTGPQDTRTTDLLTTLRAEVLPGGAELTGLVAVFADIVDRLSDRLWVVVAFVVSMSLLLLTVLFRAPVVALKAAAMNLLSVAAAYGVMTAVFQWGWGAELLGLPHAVPVSSFVPILMFAVLFGLSMDYEVFLLSRVRELWLATGDAHGSVVRGLAATGRVITSAAAIMVAVFIGFALDPDITVKMVGVGMAVAVLIDATVVRMLLVPAVMALLGRGNWWIPRWLDRILPTVNVEGGRRPRAAEPAPVPAATTATAGTADREPASPVPSRG</sequence>
<dbReference type="PANTHER" id="PTHR33406">
    <property type="entry name" value="MEMBRANE PROTEIN MJ1562-RELATED"/>
    <property type="match status" value="1"/>
</dbReference>
<keyword evidence="3" id="KW-1003">Cell membrane</keyword>